<gene>
    <name evidence="2" type="ORF">ACFFRI_04650</name>
</gene>
<comment type="caution">
    <text evidence="2">The sequence shown here is derived from an EMBL/GenBank/DDBJ whole genome shotgun (WGS) entry which is preliminary data.</text>
</comment>
<dbReference type="RefSeq" id="WP_140008355.1">
    <property type="nucleotide sequence ID" value="NZ_JBHMDG010000005.1"/>
</dbReference>
<feature type="chain" id="PRO_5045100885" evidence="1">
    <location>
        <begin position="29"/>
        <end position="138"/>
    </location>
</feature>
<dbReference type="Proteomes" id="UP001589750">
    <property type="component" value="Unassembled WGS sequence"/>
</dbReference>
<organism evidence="2 3">
    <name type="scientific">Nocardioides plantarum</name>
    <dbReference type="NCBI Taxonomy" id="29299"/>
    <lineage>
        <taxon>Bacteria</taxon>
        <taxon>Bacillati</taxon>
        <taxon>Actinomycetota</taxon>
        <taxon>Actinomycetes</taxon>
        <taxon>Propionibacteriales</taxon>
        <taxon>Nocardioidaceae</taxon>
        <taxon>Nocardioides</taxon>
    </lineage>
</organism>
<feature type="signal peptide" evidence="1">
    <location>
        <begin position="1"/>
        <end position="28"/>
    </location>
</feature>
<reference evidence="2 3" key="1">
    <citation type="submission" date="2024-09" db="EMBL/GenBank/DDBJ databases">
        <authorList>
            <person name="Sun Q."/>
            <person name="Mori K."/>
        </authorList>
    </citation>
    <scope>NUCLEOTIDE SEQUENCE [LARGE SCALE GENOMIC DNA]</scope>
    <source>
        <strain evidence="2 3">JCM 9626</strain>
    </source>
</reference>
<evidence type="ECO:0000313" key="2">
    <source>
        <dbReference type="EMBL" id="MFB9312324.1"/>
    </source>
</evidence>
<keyword evidence="1" id="KW-0732">Signal</keyword>
<proteinExistence type="predicted"/>
<sequence length="138" mass="14822">MKRIVVGLLAAFLAIAGLVAFTPRPATASCPYTNCVTTQTTSTGVRSDSNTVVYAVTVRSAGNTSPKGTVKFVITKYATSKVVKSQTKTVTRLYSNSARATFSTGNLAKGKYTIRFTYNRAYGTVFRDSSQARSLVIK</sequence>
<dbReference type="EMBL" id="JBHMDG010000005">
    <property type="protein sequence ID" value="MFB9312324.1"/>
    <property type="molecule type" value="Genomic_DNA"/>
</dbReference>
<name>A0ABV5K9L1_9ACTN</name>
<evidence type="ECO:0000256" key="1">
    <source>
        <dbReference type="SAM" id="SignalP"/>
    </source>
</evidence>
<protein>
    <submittedName>
        <fullName evidence="2">Uncharacterized protein</fullName>
    </submittedName>
</protein>
<keyword evidence="3" id="KW-1185">Reference proteome</keyword>
<evidence type="ECO:0000313" key="3">
    <source>
        <dbReference type="Proteomes" id="UP001589750"/>
    </source>
</evidence>
<accession>A0ABV5K9L1</accession>